<keyword evidence="2" id="KW-0560">Oxidoreductase</keyword>
<dbReference type="AlphaFoldDB" id="A0A1G9CJI3"/>
<dbReference type="RefSeq" id="WP_091471517.1">
    <property type="nucleotide sequence ID" value="NZ_FNFX01000003.1"/>
</dbReference>
<evidence type="ECO:0000313" key="2">
    <source>
        <dbReference type="EMBL" id="SDK51664.1"/>
    </source>
</evidence>
<feature type="domain" description="VOC" evidence="1">
    <location>
        <begin position="5"/>
        <end position="124"/>
    </location>
</feature>
<dbReference type="PANTHER" id="PTHR46142:SF3">
    <property type="entry name" value="F18B13.24 PROTEIN"/>
    <property type="match status" value="1"/>
</dbReference>
<dbReference type="SUPFAM" id="SSF54593">
    <property type="entry name" value="Glyoxalase/Bleomycin resistance protein/Dihydroxybiphenyl dioxygenase"/>
    <property type="match status" value="1"/>
</dbReference>
<reference evidence="3" key="1">
    <citation type="submission" date="2016-10" db="EMBL/GenBank/DDBJ databases">
        <authorList>
            <person name="Varghese N."/>
            <person name="Submissions S."/>
        </authorList>
    </citation>
    <scope>NUCLEOTIDE SEQUENCE [LARGE SCALE GENOMIC DNA]</scope>
    <source>
        <strain evidence="3">CBMB127</strain>
    </source>
</reference>
<dbReference type="PROSITE" id="PS51819">
    <property type="entry name" value="VOC"/>
    <property type="match status" value="1"/>
</dbReference>
<dbReference type="InterPro" id="IPR037523">
    <property type="entry name" value="VOC_core"/>
</dbReference>
<evidence type="ECO:0000259" key="1">
    <source>
        <dbReference type="PROSITE" id="PS51819"/>
    </source>
</evidence>
<accession>A0A1G9CJI3</accession>
<proteinExistence type="predicted"/>
<sequence length="143" mass="16162">MPLTGIDHVNFRTDRDTMHLLRDFYCDVLGLTVGKRVASTTYGYWLYIGKQAVVHLAEYKTAEPPQLHVHGTYDHVSFNCNDMPAMEAHLQAQGITYTTRILANGIRQINMRDPAGNGVELNFSEYADPNYEMRPSGDPSKQV</sequence>
<dbReference type="Pfam" id="PF00903">
    <property type="entry name" value="Glyoxalase"/>
    <property type="match status" value="1"/>
</dbReference>
<dbReference type="OrthoDB" id="8562712at2"/>
<dbReference type="PANTHER" id="PTHR46142">
    <property type="match status" value="1"/>
</dbReference>
<organism evidence="2 3">
    <name type="scientific">Methylophilus rhizosphaerae</name>
    <dbReference type="NCBI Taxonomy" id="492660"/>
    <lineage>
        <taxon>Bacteria</taxon>
        <taxon>Pseudomonadati</taxon>
        <taxon>Pseudomonadota</taxon>
        <taxon>Betaproteobacteria</taxon>
        <taxon>Nitrosomonadales</taxon>
        <taxon>Methylophilaceae</taxon>
        <taxon>Methylophilus</taxon>
    </lineage>
</organism>
<name>A0A1G9CJI3_9PROT</name>
<dbReference type="STRING" id="492660.SAMN05192566_1483"/>
<dbReference type="EMBL" id="FNFX01000003">
    <property type="protein sequence ID" value="SDK51664.1"/>
    <property type="molecule type" value="Genomic_DNA"/>
</dbReference>
<dbReference type="Gene3D" id="3.10.180.10">
    <property type="entry name" value="2,3-Dihydroxybiphenyl 1,2-Dioxygenase, domain 1"/>
    <property type="match status" value="1"/>
</dbReference>
<dbReference type="InterPro" id="IPR004360">
    <property type="entry name" value="Glyas_Fos-R_dOase_dom"/>
</dbReference>
<dbReference type="Proteomes" id="UP000198629">
    <property type="component" value="Unassembled WGS sequence"/>
</dbReference>
<dbReference type="InterPro" id="IPR029068">
    <property type="entry name" value="Glyas_Bleomycin-R_OHBP_Dase"/>
</dbReference>
<evidence type="ECO:0000313" key="3">
    <source>
        <dbReference type="Proteomes" id="UP000198629"/>
    </source>
</evidence>
<keyword evidence="2" id="KW-0223">Dioxygenase</keyword>
<keyword evidence="3" id="KW-1185">Reference proteome</keyword>
<gene>
    <name evidence="2" type="ORF">SAMN05192566_1483</name>
</gene>
<protein>
    <submittedName>
        <fullName evidence="2">Glyoxalase/Bleomycin resistance protein/Dioxygenase superfamily protein</fullName>
    </submittedName>
</protein>
<dbReference type="GO" id="GO:0051213">
    <property type="term" value="F:dioxygenase activity"/>
    <property type="evidence" value="ECO:0007669"/>
    <property type="project" value="UniProtKB-KW"/>
</dbReference>